<name>A0A1I0IDD6_9GAMM</name>
<evidence type="ECO:0000256" key="1">
    <source>
        <dbReference type="ARBA" id="ARBA00006432"/>
    </source>
</evidence>
<evidence type="ECO:0000256" key="5">
    <source>
        <dbReference type="ARBA" id="ARBA00022840"/>
    </source>
</evidence>
<dbReference type="GO" id="GO:0005524">
    <property type="term" value="F:ATP binding"/>
    <property type="evidence" value="ECO:0007669"/>
    <property type="project" value="UniProtKB-KW"/>
</dbReference>
<evidence type="ECO:0000256" key="4">
    <source>
        <dbReference type="ARBA" id="ARBA00022741"/>
    </source>
</evidence>
<evidence type="ECO:0000259" key="7">
    <source>
        <dbReference type="Pfam" id="PF13193"/>
    </source>
</evidence>
<dbReference type="RefSeq" id="WP_091855271.1">
    <property type="nucleotide sequence ID" value="NZ_FOHZ01000054.1"/>
</dbReference>
<dbReference type="PANTHER" id="PTHR43767:SF1">
    <property type="entry name" value="NONRIBOSOMAL PEPTIDE SYNTHASE PES1 (EUROFUNG)-RELATED"/>
    <property type="match status" value="1"/>
</dbReference>
<keyword evidence="5" id="KW-0067">ATP-binding</keyword>
<organism evidence="8 9">
    <name type="scientific">Marinobacter segnicrescens</name>
    <dbReference type="NCBI Taxonomy" id="430453"/>
    <lineage>
        <taxon>Bacteria</taxon>
        <taxon>Pseudomonadati</taxon>
        <taxon>Pseudomonadota</taxon>
        <taxon>Gammaproteobacteria</taxon>
        <taxon>Pseudomonadales</taxon>
        <taxon>Marinobacteraceae</taxon>
        <taxon>Marinobacter</taxon>
    </lineage>
</organism>
<dbReference type="AlphaFoldDB" id="A0A1I0IDD6"/>
<dbReference type="GO" id="GO:0008756">
    <property type="term" value="F:o-succinylbenzoate-CoA ligase activity"/>
    <property type="evidence" value="ECO:0007669"/>
    <property type="project" value="InterPro"/>
</dbReference>
<evidence type="ECO:0000313" key="8">
    <source>
        <dbReference type="EMBL" id="SET94204.1"/>
    </source>
</evidence>
<dbReference type="GO" id="GO:0009234">
    <property type="term" value="P:menaquinone biosynthetic process"/>
    <property type="evidence" value="ECO:0007669"/>
    <property type="project" value="UniProtKB-KW"/>
</dbReference>
<evidence type="ECO:0000313" key="9">
    <source>
        <dbReference type="Proteomes" id="UP000198762"/>
    </source>
</evidence>
<dbReference type="PANTHER" id="PTHR43767">
    <property type="entry name" value="LONG-CHAIN-FATTY-ACID--COA LIGASE"/>
    <property type="match status" value="1"/>
</dbReference>
<dbReference type="NCBIfam" id="NF004837">
    <property type="entry name" value="PRK06187.1"/>
    <property type="match status" value="1"/>
</dbReference>
<dbReference type="Pfam" id="PF00501">
    <property type="entry name" value="AMP-binding"/>
    <property type="match status" value="1"/>
</dbReference>
<dbReference type="Gene3D" id="3.30.300.30">
    <property type="match status" value="1"/>
</dbReference>
<evidence type="ECO:0000256" key="2">
    <source>
        <dbReference type="ARBA" id="ARBA00022428"/>
    </source>
</evidence>
<protein>
    <submittedName>
        <fullName evidence="8">Fatty-acyl-CoA synthase</fullName>
    </submittedName>
</protein>
<proteinExistence type="inferred from homology"/>
<dbReference type="STRING" id="430453.SAMN04487962_1543"/>
<dbReference type="InterPro" id="IPR010192">
    <property type="entry name" value="MenE"/>
</dbReference>
<dbReference type="SUPFAM" id="SSF56801">
    <property type="entry name" value="Acetyl-CoA synthetase-like"/>
    <property type="match status" value="1"/>
</dbReference>
<dbReference type="FunFam" id="3.30.300.30:FF:000008">
    <property type="entry name" value="2,3-dihydroxybenzoate-AMP ligase"/>
    <property type="match status" value="1"/>
</dbReference>
<dbReference type="Proteomes" id="UP000198762">
    <property type="component" value="Unassembled WGS sequence"/>
</dbReference>
<feature type="domain" description="AMP-binding enzyme C-terminal" evidence="7">
    <location>
        <begin position="441"/>
        <end position="516"/>
    </location>
</feature>
<dbReference type="Pfam" id="PF13193">
    <property type="entry name" value="AMP-binding_C"/>
    <property type="match status" value="1"/>
</dbReference>
<dbReference type="InterPro" id="IPR025110">
    <property type="entry name" value="AMP-bd_C"/>
</dbReference>
<dbReference type="NCBIfam" id="TIGR01923">
    <property type="entry name" value="menE"/>
    <property type="match status" value="1"/>
</dbReference>
<keyword evidence="2" id="KW-0474">Menaquinone biosynthesis</keyword>
<gene>
    <name evidence="8" type="ORF">SAMN04487962_1543</name>
</gene>
<keyword evidence="3" id="KW-0436">Ligase</keyword>
<dbReference type="InterPro" id="IPR050237">
    <property type="entry name" value="ATP-dep_AMP-bd_enzyme"/>
</dbReference>
<comment type="similarity">
    <text evidence="1">Belongs to the ATP-dependent AMP-binding enzyme family.</text>
</comment>
<sequence>MTQEQIQQNDPGLSSHYIGGIGDWLRYHAWYRPDTEALVYNDDRVTYAELDHRVNLAANVLASKGVTKGSRVCLLMINSTAFLETFFACAKLGAIAVPLNFRLSAKELEFIINDAEASVVVYHARFLPLLEPIRGDTTLQHAIVVNGECGEGVKGADGDPDYRECLAGADATDRNVLVGQDDPLMMMYTSGTTGKPKGALLTHANPTWVAINTQMSPLAFNTSDSTLTVAPLFHIGGLAIYTLPMLYCGARIVLQPQFEPENLLKTLEKERISTLFVLPAMWLMLSQRPDFDDYDLSSLKVLLSGGAPCPITVIEFFQKRGFQFLEGFGMTETCASACVLNNENAVRKNGSVGKPLIHVQMRIVDENDNDVAPGETGELVLRGPSMFREYWNRPDATAEEWRNGWFHSGDLARQDDEGFYYIVDRKKDMLISGGENVYPTQVEQVLYRHPKVRDVAVIGVPDEKWGEVPMALVVPEEGDEPTLEEIQTYCGEHLARFKVPKHLAVVEELPRTATGKVLKRELRKQYQ</sequence>
<evidence type="ECO:0000256" key="3">
    <source>
        <dbReference type="ARBA" id="ARBA00022598"/>
    </source>
</evidence>
<reference evidence="9" key="1">
    <citation type="submission" date="2016-10" db="EMBL/GenBank/DDBJ databases">
        <authorList>
            <person name="Varghese N."/>
            <person name="Submissions S."/>
        </authorList>
    </citation>
    <scope>NUCLEOTIDE SEQUENCE [LARGE SCALE GENOMIC DNA]</scope>
    <source>
        <strain evidence="9">CGMCC 1.6489</strain>
    </source>
</reference>
<keyword evidence="9" id="KW-1185">Reference proteome</keyword>
<dbReference type="InterPro" id="IPR045851">
    <property type="entry name" value="AMP-bd_C_sf"/>
</dbReference>
<dbReference type="InterPro" id="IPR000873">
    <property type="entry name" value="AMP-dep_synth/lig_dom"/>
</dbReference>
<dbReference type="InterPro" id="IPR020845">
    <property type="entry name" value="AMP-binding_CS"/>
</dbReference>
<dbReference type="InterPro" id="IPR042099">
    <property type="entry name" value="ANL_N_sf"/>
</dbReference>
<dbReference type="OrthoDB" id="9803968at2"/>
<dbReference type="Gene3D" id="3.40.50.12780">
    <property type="entry name" value="N-terminal domain of ligase-like"/>
    <property type="match status" value="1"/>
</dbReference>
<keyword evidence="4" id="KW-0547">Nucleotide-binding</keyword>
<dbReference type="CDD" id="cd17631">
    <property type="entry name" value="FACL_FadD13-like"/>
    <property type="match status" value="1"/>
</dbReference>
<evidence type="ECO:0000259" key="6">
    <source>
        <dbReference type="Pfam" id="PF00501"/>
    </source>
</evidence>
<feature type="domain" description="AMP-dependent synthetase/ligase" evidence="6">
    <location>
        <begin position="31"/>
        <end position="391"/>
    </location>
</feature>
<accession>A0A1I0IDD6</accession>
<dbReference type="EMBL" id="FOHZ01000054">
    <property type="protein sequence ID" value="SET94204.1"/>
    <property type="molecule type" value="Genomic_DNA"/>
</dbReference>
<dbReference type="PROSITE" id="PS00455">
    <property type="entry name" value="AMP_BINDING"/>
    <property type="match status" value="1"/>
</dbReference>